<evidence type="ECO:0000313" key="3">
    <source>
        <dbReference type="Proteomes" id="UP001589774"/>
    </source>
</evidence>
<dbReference type="EMBL" id="JBHLWO010000007">
    <property type="protein sequence ID" value="MFC0321842.1"/>
    <property type="molecule type" value="Genomic_DNA"/>
</dbReference>
<dbReference type="NCBIfam" id="TIGR01509">
    <property type="entry name" value="HAD-SF-IA-v3"/>
    <property type="match status" value="1"/>
</dbReference>
<dbReference type="RefSeq" id="WP_130857194.1">
    <property type="nucleotide sequence ID" value="NZ_JBHLWO010000007.1"/>
</dbReference>
<proteinExistence type="predicted"/>
<dbReference type="NCBIfam" id="TIGR01549">
    <property type="entry name" value="HAD-SF-IA-v1"/>
    <property type="match status" value="1"/>
</dbReference>
<dbReference type="InterPro" id="IPR023214">
    <property type="entry name" value="HAD_sf"/>
</dbReference>
<dbReference type="SFLD" id="SFLDG01129">
    <property type="entry name" value="C1.5:_HAD__Beta-PGM__Phosphata"/>
    <property type="match status" value="1"/>
</dbReference>
<reference evidence="2 3" key="1">
    <citation type="submission" date="2024-09" db="EMBL/GenBank/DDBJ databases">
        <authorList>
            <person name="Sun Q."/>
            <person name="Mori K."/>
        </authorList>
    </citation>
    <scope>NUCLEOTIDE SEQUENCE [LARGE SCALE GENOMIC DNA]</scope>
    <source>
        <strain evidence="2 3">CCM 7765</strain>
    </source>
</reference>
<dbReference type="InterPro" id="IPR051540">
    <property type="entry name" value="S-2-haloacid_dehalogenase"/>
</dbReference>
<dbReference type="Pfam" id="PF00702">
    <property type="entry name" value="Hydrolase"/>
    <property type="match status" value="1"/>
</dbReference>
<evidence type="ECO:0000256" key="1">
    <source>
        <dbReference type="ARBA" id="ARBA00022801"/>
    </source>
</evidence>
<dbReference type="EC" id="3.1.3.-" evidence="2"/>
<organism evidence="2 3">
    <name type="scientific">Olivibacter oleidegradans</name>
    <dbReference type="NCBI Taxonomy" id="760123"/>
    <lineage>
        <taxon>Bacteria</taxon>
        <taxon>Pseudomonadati</taxon>
        <taxon>Bacteroidota</taxon>
        <taxon>Sphingobacteriia</taxon>
        <taxon>Sphingobacteriales</taxon>
        <taxon>Sphingobacteriaceae</taxon>
        <taxon>Olivibacter</taxon>
    </lineage>
</organism>
<dbReference type="PANTHER" id="PTHR43316">
    <property type="entry name" value="HYDROLASE, HALOACID DELAHOGENASE-RELATED"/>
    <property type="match status" value="1"/>
</dbReference>
<gene>
    <name evidence="2" type="ORF">ACFFI0_26245</name>
</gene>
<dbReference type="InterPro" id="IPR006439">
    <property type="entry name" value="HAD-SF_hydro_IA"/>
</dbReference>
<accession>A0ABV6HSH2</accession>
<sequence>MIKGLLFDYGGTIDTNGRHWANVIWGAYQAAGVETSFEQFMEAYTFGEKSLAIHPIIKPHHIFSEVLHLKTQQQFSYLKLAEGEYSKIEKIVSHCMKLVLTTVTEAKRTLDLLAETYPMVLVSNFYGNIQSVLADFGLADYFSDIVESAIVGVRKPNPAIYQLGVDRIGLNSAECVVIGDSFKKDIIPAKEVGCKTIWLNVDGIQEDLSVVGNEFADVQITDFAQLPEALQNINTQFVI</sequence>
<comment type="caution">
    <text evidence="2">The sequence shown here is derived from an EMBL/GenBank/DDBJ whole genome shotgun (WGS) entry which is preliminary data.</text>
</comment>
<protein>
    <submittedName>
        <fullName evidence="2">HAD family hydrolase</fullName>
        <ecNumber evidence="2">3.1.3.-</ecNumber>
    </submittedName>
</protein>
<dbReference type="SUPFAM" id="SSF56784">
    <property type="entry name" value="HAD-like"/>
    <property type="match status" value="1"/>
</dbReference>
<keyword evidence="1 2" id="KW-0378">Hydrolase</keyword>
<dbReference type="GO" id="GO:0016787">
    <property type="term" value="F:hydrolase activity"/>
    <property type="evidence" value="ECO:0007669"/>
    <property type="project" value="UniProtKB-KW"/>
</dbReference>
<keyword evidence="3" id="KW-1185">Reference proteome</keyword>
<dbReference type="InterPro" id="IPR036412">
    <property type="entry name" value="HAD-like_sf"/>
</dbReference>
<dbReference type="PRINTS" id="PR00413">
    <property type="entry name" value="HADHALOGNASE"/>
</dbReference>
<dbReference type="Gene3D" id="3.40.50.1000">
    <property type="entry name" value="HAD superfamily/HAD-like"/>
    <property type="match status" value="1"/>
</dbReference>
<evidence type="ECO:0000313" key="2">
    <source>
        <dbReference type="EMBL" id="MFC0321842.1"/>
    </source>
</evidence>
<dbReference type="SFLD" id="SFLDS00003">
    <property type="entry name" value="Haloacid_Dehalogenase"/>
    <property type="match status" value="1"/>
</dbReference>
<dbReference type="Proteomes" id="UP001589774">
    <property type="component" value="Unassembled WGS sequence"/>
</dbReference>
<name>A0ABV6HSH2_9SPHI</name>